<sequence>MYLLNVSLMDWRLWLEQGKMDEYILELLNEYESLGPLPGILLPFIEAFLPFLPLVVFVFANAAAYGLWKGFILSWLGACVGSILVFLVIRRLGDKRMFKAIRRNKQVHRVTNWVERHGFGPLFLLMCFPFSPSSVINVVSGLSRISTHQFILAVLMGKSVMIFSIAYVGSSILEFAKNPVKTIVVGICILLFWVFGKYMERRLNRRATEKEFSEKHQVKK</sequence>
<feature type="transmembrane region" description="Helical" evidence="6">
    <location>
        <begin position="119"/>
        <end position="139"/>
    </location>
</feature>
<keyword evidence="9" id="KW-1185">Reference proteome</keyword>
<feature type="domain" description="VTT" evidence="7">
    <location>
        <begin position="52"/>
        <end position="170"/>
    </location>
</feature>
<evidence type="ECO:0000256" key="1">
    <source>
        <dbReference type="ARBA" id="ARBA00004651"/>
    </source>
</evidence>
<evidence type="ECO:0000259" key="7">
    <source>
        <dbReference type="Pfam" id="PF09335"/>
    </source>
</evidence>
<gene>
    <name evidence="8" type="ORF">GCM10008983_13840</name>
</gene>
<dbReference type="PANTHER" id="PTHR12677">
    <property type="entry name" value="GOLGI APPARATUS MEMBRANE PROTEIN TVP38-RELATED"/>
    <property type="match status" value="1"/>
</dbReference>
<keyword evidence="5 6" id="KW-0472">Membrane</keyword>
<feature type="transmembrane region" description="Helical" evidence="6">
    <location>
        <begin position="151"/>
        <end position="173"/>
    </location>
</feature>
<dbReference type="Pfam" id="PF09335">
    <property type="entry name" value="VTT_dom"/>
    <property type="match status" value="1"/>
</dbReference>
<comment type="caution">
    <text evidence="8">The sequence shown here is derived from an EMBL/GenBank/DDBJ whole genome shotgun (WGS) entry which is preliminary data.</text>
</comment>
<evidence type="ECO:0000256" key="5">
    <source>
        <dbReference type="ARBA" id="ARBA00023136"/>
    </source>
</evidence>
<dbReference type="EMBL" id="BAAADM010000035">
    <property type="protein sequence ID" value="GAA0438152.1"/>
    <property type="molecule type" value="Genomic_DNA"/>
</dbReference>
<comment type="similarity">
    <text evidence="6">Belongs to the TVP38/TMEM64 family.</text>
</comment>
<protein>
    <recommendedName>
        <fullName evidence="6">TVP38/TMEM64 family membrane protein</fullName>
    </recommendedName>
</protein>
<comment type="subcellular location">
    <subcellularLocation>
        <location evidence="1 6">Cell membrane</location>
        <topology evidence="1 6">Multi-pass membrane protein</topology>
    </subcellularLocation>
</comment>
<evidence type="ECO:0000256" key="3">
    <source>
        <dbReference type="ARBA" id="ARBA00022692"/>
    </source>
</evidence>
<evidence type="ECO:0000313" key="8">
    <source>
        <dbReference type="EMBL" id="GAA0438152.1"/>
    </source>
</evidence>
<dbReference type="InterPro" id="IPR032816">
    <property type="entry name" value="VTT_dom"/>
</dbReference>
<name>A0ABN0Z810_9BACI</name>
<keyword evidence="3 6" id="KW-0812">Transmembrane</keyword>
<keyword evidence="4 6" id="KW-1133">Transmembrane helix</keyword>
<reference evidence="8 9" key="1">
    <citation type="journal article" date="2019" name="Int. J. Syst. Evol. Microbiol.">
        <title>The Global Catalogue of Microorganisms (GCM) 10K type strain sequencing project: providing services to taxonomists for standard genome sequencing and annotation.</title>
        <authorList>
            <consortium name="The Broad Institute Genomics Platform"/>
            <consortium name="The Broad Institute Genome Sequencing Center for Infectious Disease"/>
            <person name="Wu L."/>
            <person name="Ma J."/>
        </authorList>
    </citation>
    <scope>NUCLEOTIDE SEQUENCE [LARGE SCALE GENOMIC DNA]</scope>
    <source>
        <strain evidence="8 9">JCM 12149</strain>
    </source>
</reference>
<dbReference type="RefSeq" id="WP_343752022.1">
    <property type="nucleotide sequence ID" value="NZ_BAAADM010000035.1"/>
</dbReference>
<evidence type="ECO:0000313" key="9">
    <source>
        <dbReference type="Proteomes" id="UP001501459"/>
    </source>
</evidence>
<proteinExistence type="inferred from homology"/>
<evidence type="ECO:0000256" key="4">
    <source>
        <dbReference type="ARBA" id="ARBA00022989"/>
    </source>
</evidence>
<dbReference type="InterPro" id="IPR015414">
    <property type="entry name" value="TMEM64"/>
</dbReference>
<evidence type="ECO:0000256" key="6">
    <source>
        <dbReference type="RuleBase" id="RU366058"/>
    </source>
</evidence>
<dbReference type="PANTHER" id="PTHR12677:SF55">
    <property type="entry name" value="UNDECAPRENYL PHOSPHATE TRANSPORTER SAOUHSC_00901-RELATED"/>
    <property type="match status" value="1"/>
</dbReference>
<dbReference type="Proteomes" id="UP001501459">
    <property type="component" value="Unassembled WGS sequence"/>
</dbReference>
<feature type="transmembrane region" description="Helical" evidence="6">
    <location>
        <begin position="179"/>
        <end position="196"/>
    </location>
</feature>
<keyword evidence="2 6" id="KW-1003">Cell membrane</keyword>
<accession>A0ABN0Z810</accession>
<feature type="transmembrane region" description="Helical" evidence="6">
    <location>
        <begin position="72"/>
        <end position="89"/>
    </location>
</feature>
<organism evidence="8 9">
    <name type="scientific">Lentibacillus halophilus</name>
    <dbReference type="NCBI Taxonomy" id="295065"/>
    <lineage>
        <taxon>Bacteria</taxon>
        <taxon>Bacillati</taxon>
        <taxon>Bacillota</taxon>
        <taxon>Bacilli</taxon>
        <taxon>Bacillales</taxon>
        <taxon>Bacillaceae</taxon>
        <taxon>Lentibacillus</taxon>
    </lineage>
</organism>
<feature type="transmembrane region" description="Helical" evidence="6">
    <location>
        <begin position="40"/>
        <end position="60"/>
    </location>
</feature>
<evidence type="ECO:0000256" key="2">
    <source>
        <dbReference type="ARBA" id="ARBA00022475"/>
    </source>
</evidence>